<dbReference type="Gene3D" id="1.20.1420.30">
    <property type="entry name" value="NCX, central ion-binding region"/>
    <property type="match status" value="2"/>
</dbReference>
<feature type="transmembrane region" description="Helical" evidence="5">
    <location>
        <begin position="193"/>
        <end position="215"/>
    </location>
</feature>
<evidence type="ECO:0000256" key="1">
    <source>
        <dbReference type="ARBA" id="ARBA00004141"/>
    </source>
</evidence>
<feature type="transmembrane region" description="Helical" evidence="5">
    <location>
        <begin position="129"/>
        <end position="147"/>
    </location>
</feature>
<comment type="caution">
    <text evidence="7">The sequence shown here is derived from an EMBL/GenBank/DDBJ whole genome shotgun (WGS) entry which is preliminary data.</text>
</comment>
<dbReference type="NCBIfam" id="TIGR00367">
    <property type="entry name" value="calcium/sodium antiporter"/>
    <property type="match status" value="1"/>
</dbReference>
<reference evidence="7 8" key="1">
    <citation type="journal article" date="2019" name="Int. J. Syst. Evol. Microbiol.">
        <title>The Global Catalogue of Microorganisms (GCM) 10K type strain sequencing project: providing services to taxonomists for standard genome sequencing and annotation.</title>
        <authorList>
            <consortium name="The Broad Institute Genomics Platform"/>
            <consortium name="The Broad Institute Genome Sequencing Center for Infectious Disease"/>
            <person name="Wu L."/>
            <person name="Ma J."/>
        </authorList>
    </citation>
    <scope>NUCLEOTIDE SEQUENCE [LARGE SCALE GENOMIC DNA]</scope>
    <source>
        <strain evidence="7 8">CGMCC 1.12859</strain>
    </source>
</reference>
<evidence type="ECO:0000313" key="7">
    <source>
        <dbReference type="EMBL" id="MFD1568726.1"/>
    </source>
</evidence>
<dbReference type="EMBL" id="JBHUCZ010000014">
    <property type="protein sequence ID" value="MFD1568726.1"/>
    <property type="molecule type" value="Genomic_DNA"/>
</dbReference>
<dbReference type="InterPro" id="IPR004481">
    <property type="entry name" value="K/Na/Ca-exchanger"/>
</dbReference>
<keyword evidence="3 5" id="KW-1133">Transmembrane helix</keyword>
<dbReference type="PANTHER" id="PTHR10846">
    <property type="entry name" value="SODIUM/POTASSIUM/CALCIUM EXCHANGER"/>
    <property type="match status" value="1"/>
</dbReference>
<evidence type="ECO:0000256" key="3">
    <source>
        <dbReference type="ARBA" id="ARBA00022989"/>
    </source>
</evidence>
<feature type="transmembrane region" description="Helical" evidence="5">
    <location>
        <begin position="290"/>
        <end position="306"/>
    </location>
</feature>
<feature type="transmembrane region" description="Helical" evidence="5">
    <location>
        <begin position="106"/>
        <end position="123"/>
    </location>
</feature>
<protein>
    <submittedName>
        <fullName evidence="7">Calcium/sodium antiporter</fullName>
    </submittedName>
</protein>
<dbReference type="RefSeq" id="WP_267646083.1">
    <property type="nucleotide sequence ID" value="NZ_JANHGR010000001.1"/>
</dbReference>
<accession>A0ABD6BUJ5</accession>
<dbReference type="Proteomes" id="UP001597139">
    <property type="component" value="Unassembled WGS sequence"/>
</dbReference>
<dbReference type="PANTHER" id="PTHR10846:SF8">
    <property type="entry name" value="INNER MEMBRANE PROTEIN YRBG"/>
    <property type="match status" value="1"/>
</dbReference>
<feature type="transmembrane region" description="Helical" evidence="5">
    <location>
        <begin position="318"/>
        <end position="334"/>
    </location>
</feature>
<keyword evidence="4 5" id="KW-0472">Membrane</keyword>
<sequence>MPVLVDALVFVVALLVLLKASDTFTAATAQIGLSFGVSPFIIGATVVAGGTSLPELVSSVIAVVRGAPAIVVGNAVGSNVANIFIVLGIAAVVGERIWIERELVRVDLPILVASTVFVLIAVWDSPFVWYEGLLGLALLAVYIHSTLSRPARLDDTVEELVEEHTGESLDADEAPPTEIEEAASGTRAGPRTYVLLLLSLVFVFLSADGLVRSIIGLAASFGIGTEIVAITAVGVGTSVPEIAVSVAAVRSGEPEIAVGNVLGSNVFNGLAVIGLPSLLTPLVIPTNVRTFAIPVMVLATLLYYFITQDREITRWEGGVLLVLYVVFFVNLLEFA</sequence>
<feature type="transmembrane region" description="Helical" evidence="5">
    <location>
        <begin position="227"/>
        <end position="249"/>
    </location>
</feature>
<evidence type="ECO:0000256" key="2">
    <source>
        <dbReference type="ARBA" id="ARBA00022692"/>
    </source>
</evidence>
<comment type="subcellular location">
    <subcellularLocation>
        <location evidence="1">Membrane</location>
        <topology evidence="1">Multi-pass membrane protein</topology>
    </subcellularLocation>
</comment>
<evidence type="ECO:0000256" key="4">
    <source>
        <dbReference type="ARBA" id="ARBA00023136"/>
    </source>
</evidence>
<keyword evidence="2 5" id="KW-0812">Transmembrane</keyword>
<evidence type="ECO:0000256" key="5">
    <source>
        <dbReference type="SAM" id="Phobius"/>
    </source>
</evidence>
<dbReference type="Pfam" id="PF01699">
    <property type="entry name" value="Na_Ca_ex"/>
    <property type="match status" value="2"/>
</dbReference>
<evidence type="ECO:0000313" key="8">
    <source>
        <dbReference type="Proteomes" id="UP001597139"/>
    </source>
</evidence>
<dbReference type="InterPro" id="IPR044880">
    <property type="entry name" value="NCX_ion-bd_dom_sf"/>
</dbReference>
<dbReference type="AlphaFoldDB" id="A0ABD6BUJ5"/>
<organism evidence="7 8">
    <name type="scientific">Halolamina litorea</name>
    <dbReference type="NCBI Taxonomy" id="1515593"/>
    <lineage>
        <taxon>Archaea</taxon>
        <taxon>Methanobacteriati</taxon>
        <taxon>Methanobacteriota</taxon>
        <taxon>Stenosarchaea group</taxon>
        <taxon>Halobacteria</taxon>
        <taxon>Halobacteriales</taxon>
        <taxon>Haloferacaceae</taxon>
    </lineage>
</organism>
<gene>
    <name evidence="7" type="ORF">ACFSAU_14615</name>
</gene>
<evidence type="ECO:0000259" key="6">
    <source>
        <dbReference type="Pfam" id="PF01699"/>
    </source>
</evidence>
<keyword evidence="8" id="KW-1185">Reference proteome</keyword>
<feature type="domain" description="Sodium/calcium exchanger membrane region" evidence="6">
    <location>
        <begin position="193"/>
        <end position="329"/>
    </location>
</feature>
<feature type="transmembrane region" description="Helical" evidence="5">
    <location>
        <begin position="261"/>
        <end position="284"/>
    </location>
</feature>
<dbReference type="InterPro" id="IPR004837">
    <property type="entry name" value="NaCa_Exmemb"/>
</dbReference>
<proteinExistence type="predicted"/>
<feature type="domain" description="Sodium/calcium exchanger membrane region" evidence="6">
    <location>
        <begin position="7"/>
        <end position="143"/>
    </location>
</feature>
<dbReference type="GO" id="GO:0016020">
    <property type="term" value="C:membrane"/>
    <property type="evidence" value="ECO:0007669"/>
    <property type="project" value="UniProtKB-SubCell"/>
</dbReference>
<name>A0ABD6BUJ5_9EURY</name>